<dbReference type="PANTHER" id="PTHR46599:SF6">
    <property type="entry name" value="DUAL SPECIFICITY PHOSPHATASE 26"/>
    <property type="match status" value="1"/>
</dbReference>
<comment type="caution">
    <text evidence="2">The sequence shown here is derived from an EMBL/GenBank/DDBJ whole genome shotgun (WGS) entry which is preliminary data.</text>
</comment>
<name>A0AAE1FK73_PETCI</name>
<evidence type="ECO:0000313" key="2">
    <source>
        <dbReference type="EMBL" id="KAK3874622.1"/>
    </source>
</evidence>
<dbReference type="PANTHER" id="PTHR46599">
    <property type="entry name" value="PIGGYBAC TRANSPOSABLE ELEMENT-DERIVED PROTEIN 4"/>
    <property type="match status" value="1"/>
</dbReference>
<dbReference type="EMBL" id="JAWQEG010002087">
    <property type="protein sequence ID" value="KAK3874622.1"/>
    <property type="molecule type" value="Genomic_DNA"/>
</dbReference>
<proteinExistence type="predicted"/>
<feature type="domain" description="PiggyBac transposable element-derived protein" evidence="1">
    <location>
        <begin position="1"/>
        <end position="169"/>
    </location>
</feature>
<evidence type="ECO:0000313" key="3">
    <source>
        <dbReference type="Proteomes" id="UP001286313"/>
    </source>
</evidence>
<dbReference type="InterPro" id="IPR029526">
    <property type="entry name" value="PGBD"/>
</dbReference>
<keyword evidence="3" id="KW-1185">Reference proteome</keyword>
<organism evidence="2 3">
    <name type="scientific">Petrolisthes cinctipes</name>
    <name type="common">Flat porcelain crab</name>
    <dbReference type="NCBI Taxonomy" id="88211"/>
    <lineage>
        <taxon>Eukaryota</taxon>
        <taxon>Metazoa</taxon>
        <taxon>Ecdysozoa</taxon>
        <taxon>Arthropoda</taxon>
        <taxon>Crustacea</taxon>
        <taxon>Multicrustacea</taxon>
        <taxon>Malacostraca</taxon>
        <taxon>Eumalacostraca</taxon>
        <taxon>Eucarida</taxon>
        <taxon>Decapoda</taxon>
        <taxon>Pleocyemata</taxon>
        <taxon>Anomura</taxon>
        <taxon>Galatheoidea</taxon>
        <taxon>Porcellanidae</taxon>
        <taxon>Petrolisthes</taxon>
    </lineage>
</organism>
<evidence type="ECO:0000259" key="1">
    <source>
        <dbReference type="Pfam" id="PF13843"/>
    </source>
</evidence>
<gene>
    <name evidence="2" type="ORF">Pcinc_020442</name>
</gene>
<dbReference type="Proteomes" id="UP001286313">
    <property type="component" value="Unassembled WGS sequence"/>
</dbReference>
<sequence>MSEDRFSFLISCLRFDDKDTREERRQTDRFAPIRKICYIFIEKFGKMYFPKETLTVDEQLLEFRGNCPFRMYIRSKPTKYGIKLDLINDSNSKYLIGGIPYLGKRGTRLQDGITLGHELTKELTMPYHHTKRNVTIDNWLSSVPLSTDLLVNCGMTHVGTLKANKKVVPVE</sequence>
<protein>
    <recommendedName>
        <fullName evidence="1">PiggyBac transposable element-derived protein domain-containing protein</fullName>
    </recommendedName>
</protein>
<accession>A0AAE1FK73</accession>
<reference evidence="2" key="1">
    <citation type="submission" date="2023-10" db="EMBL/GenBank/DDBJ databases">
        <title>Genome assemblies of two species of porcelain crab, Petrolisthes cinctipes and Petrolisthes manimaculis (Anomura: Porcellanidae).</title>
        <authorList>
            <person name="Angst P."/>
        </authorList>
    </citation>
    <scope>NUCLEOTIDE SEQUENCE</scope>
    <source>
        <strain evidence="2">PB745_01</strain>
        <tissue evidence="2">Gill</tissue>
    </source>
</reference>
<dbReference type="Pfam" id="PF13843">
    <property type="entry name" value="DDE_Tnp_1_7"/>
    <property type="match status" value="1"/>
</dbReference>
<dbReference type="AlphaFoldDB" id="A0AAE1FK73"/>